<protein>
    <submittedName>
        <fullName evidence="3">Uncharacterized protein</fullName>
    </submittedName>
</protein>
<dbReference type="KEGG" id="sarm:DVA86_04595"/>
<feature type="region of interest" description="Disordered" evidence="1">
    <location>
        <begin position="25"/>
        <end position="66"/>
    </location>
</feature>
<dbReference type="AlphaFoldDB" id="A0A345XK73"/>
<accession>A0A345XK73</accession>
<gene>
    <name evidence="3" type="ORF">DVA86_04595</name>
</gene>
<keyword evidence="2" id="KW-0472">Membrane</keyword>
<keyword evidence="2" id="KW-1133">Transmembrane helix</keyword>
<name>A0A345XK73_9ACTN</name>
<feature type="transmembrane region" description="Helical" evidence="2">
    <location>
        <begin position="6"/>
        <end position="22"/>
    </location>
</feature>
<evidence type="ECO:0000256" key="1">
    <source>
        <dbReference type="SAM" id="MobiDB-lite"/>
    </source>
</evidence>
<dbReference type="RefSeq" id="WP_208876004.1">
    <property type="nucleotide sequence ID" value="NZ_CP031320.1"/>
</dbReference>
<evidence type="ECO:0000256" key="2">
    <source>
        <dbReference type="SAM" id="Phobius"/>
    </source>
</evidence>
<evidence type="ECO:0000313" key="4">
    <source>
        <dbReference type="Proteomes" id="UP000254425"/>
    </source>
</evidence>
<keyword evidence="2" id="KW-0812">Transmembrane</keyword>
<sequence>MVTELSIVLAVLFLLVGMYSGWRGSRSNTGSGSGTSGGGGDPGGIDGGGFDGGGGGGGDGGGGGGG</sequence>
<keyword evidence="4" id="KW-1185">Reference proteome</keyword>
<proteinExistence type="predicted"/>
<reference evidence="3 4" key="1">
    <citation type="submission" date="2018-07" db="EMBL/GenBank/DDBJ databases">
        <title>Draft genome of the type strain Streptomyces armeniacus ATCC 15676.</title>
        <authorList>
            <person name="Labana P."/>
            <person name="Gosse J.T."/>
            <person name="Boddy C.N."/>
        </authorList>
    </citation>
    <scope>NUCLEOTIDE SEQUENCE [LARGE SCALE GENOMIC DNA]</scope>
    <source>
        <strain evidence="3 4">ATCC 15676</strain>
    </source>
</reference>
<organism evidence="3 4">
    <name type="scientific">Streptomyces armeniacus</name>
    <dbReference type="NCBI Taxonomy" id="83291"/>
    <lineage>
        <taxon>Bacteria</taxon>
        <taxon>Bacillati</taxon>
        <taxon>Actinomycetota</taxon>
        <taxon>Actinomycetes</taxon>
        <taxon>Kitasatosporales</taxon>
        <taxon>Streptomycetaceae</taxon>
        <taxon>Streptomyces</taxon>
    </lineage>
</organism>
<evidence type="ECO:0000313" key="3">
    <source>
        <dbReference type="EMBL" id="AXK32039.1"/>
    </source>
</evidence>
<dbReference type="Proteomes" id="UP000254425">
    <property type="component" value="Chromosome"/>
</dbReference>
<dbReference type="EMBL" id="CP031320">
    <property type="protein sequence ID" value="AXK32039.1"/>
    <property type="molecule type" value="Genomic_DNA"/>
</dbReference>
<feature type="compositionally biased region" description="Gly residues" evidence="1">
    <location>
        <begin position="31"/>
        <end position="66"/>
    </location>
</feature>